<proteinExistence type="predicted"/>
<evidence type="ECO:0000259" key="1">
    <source>
        <dbReference type="Pfam" id="PF00535"/>
    </source>
</evidence>
<evidence type="ECO:0000313" key="3">
    <source>
        <dbReference type="Proteomes" id="UP000662939"/>
    </source>
</evidence>
<name>A0A895XPN8_9ACTN</name>
<reference evidence="2" key="1">
    <citation type="submission" date="2021-02" db="EMBL/GenBank/DDBJ databases">
        <title>Natronoglycomyces albus gen. nov., sp. nov, a haloalkaliphilic actinobacterium from a soda solonchak soil.</title>
        <authorList>
            <person name="Sorokin D.Y."/>
            <person name="Khijniak T.V."/>
            <person name="Zakharycheva A.P."/>
            <person name="Boueva O.V."/>
            <person name="Ariskina E.V."/>
            <person name="Hahnke R.L."/>
            <person name="Bunk B."/>
            <person name="Sproer C."/>
            <person name="Schumann P."/>
            <person name="Evtushenko L.I."/>
            <person name="Kublanov I.V."/>
        </authorList>
    </citation>
    <scope>NUCLEOTIDE SEQUENCE</scope>
    <source>
        <strain evidence="2">DSM 106290</strain>
    </source>
</reference>
<sequence length="828" mass="92327">MSRDRLFRHYAHLHESAPAASLTNTILRQRLTEARDVVAYLLAGEHASLSDILKDARSGRFGRSLTSLETWKPTRVTSLARLLALQAARPSDMEEAKALFDVALHQYGPSPIIPGHQAVHAQLAYELGDLKATSKLLRTYANLPEDIRLSLELNLGNPMHNSSRGNDGLVAALEALSPDGARFEIAAGDEPLFDRLRAQAQPASSDSALISVVITCFKPNHELKTAIKSILAQTWQNFEILVVDDASPSDFDALLKECEALDERIRLIKMPANGGTYVARNAALDLANGDAVTFQDSDDFSHPKRLEDQAKILFGSSSVQVVTSDALKISEDLVVRRLGRRAIEYSLPSMMFKLAAVRERIGYFHSIRKSADTEFVDRIKATYGDKCAANLAGRAYQLMRQNEGSLSRSDFGPGWMHPARVAYKSAQSLWHRRIRQGQADGYLPREDNVRLIPAPDHLHTNGHVDEFDVKTKDVIFVGDWRFLTRDVRSGIDEIAATVRSGREVGIVQVDALHQMAAKRQYLCEPLQELINSGECEQLDPTQRTRVGTLIVRDPAVVQFSLRDNHFRISAEQLFIFAEDEPWPGSPITYTAPKCDLNAREAFDIEPVWVPRNDVVRSRLEGLAFDQGGIATQLKLSAENIPWIVQVTGENRAASRLWTGRSIVGRHSLDQEDFWPDDAETLAAVYPEAHDIDFRNLGGLDTARALRGVDHLPDNWVDFGHEMLGVADFLFPLDFWVWFPSQRRPVQVEREITEALAAGVVVILPERYEPIFGHAALYADPANVKSLIDEVSADSVRKSAQSLRAQQFCTENFPFNDDCPIWGASRSCG</sequence>
<dbReference type="RefSeq" id="WP_213171066.1">
    <property type="nucleotide sequence ID" value="NZ_CP070496.1"/>
</dbReference>
<protein>
    <submittedName>
        <fullName evidence="2">Glycosyltransferase family 2 protein</fullName>
    </submittedName>
</protein>
<dbReference type="Pfam" id="PF00535">
    <property type="entry name" value="Glycos_transf_2"/>
    <property type="match status" value="1"/>
</dbReference>
<dbReference type="KEGG" id="nav:JQS30_15100"/>
<dbReference type="Gene3D" id="3.90.550.10">
    <property type="entry name" value="Spore Coat Polysaccharide Biosynthesis Protein SpsA, Chain A"/>
    <property type="match status" value="1"/>
</dbReference>
<dbReference type="AlphaFoldDB" id="A0A895XPN8"/>
<dbReference type="EMBL" id="CP070496">
    <property type="protein sequence ID" value="QSB05065.1"/>
    <property type="molecule type" value="Genomic_DNA"/>
</dbReference>
<keyword evidence="3" id="KW-1185">Reference proteome</keyword>
<dbReference type="InterPro" id="IPR001173">
    <property type="entry name" value="Glyco_trans_2-like"/>
</dbReference>
<dbReference type="Proteomes" id="UP000662939">
    <property type="component" value="Chromosome"/>
</dbReference>
<dbReference type="CDD" id="cd00761">
    <property type="entry name" value="Glyco_tranf_GTA_type"/>
    <property type="match status" value="1"/>
</dbReference>
<organism evidence="2 3">
    <name type="scientific">Natronoglycomyces albus</name>
    <dbReference type="NCBI Taxonomy" id="2811108"/>
    <lineage>
        <taxon>Bacteria</taxon>
        <taxon>Bacillati</taxon>
        <taxon>Actinomycetota</taxon>
        <taxon>Actinomycetes</taxon>
        <taxon>Glycomycetales</taxon>
        <taxon>Glycomycetaceae</taxon>
        <taxon>Natronoglycomyces</taxon>
    </lineage>
</organism>
<dbReference type="PANTHER" id="PTHR43685:SF11">
    <property type="entry name" value="GLYCOSYLTRANSFERASE TAGX-RELATED"/>
    <property type="match status" value="1"/>
</dbReference>
<dbReference type="PANTHER" id="PTHR43685">
    <property type="entry name" value="GLYCOSYLTRANSFERASE"/>
    <property type="match status" value="1"/>
</dbReference>
<dbReference type="SUPFAM" id="SSF53448">
    <property type="entry name" value="Nucleotide-diphospho-sugar transferases"/>
    <property type="match status" value="1"/>
</dbReference>
<accession>A0A895XPN8</accession>
<gene>
    <name evidence="2" type="ORF">JQS30_15100</name>
</gene>
<evidence type="ECO:0000313" key="2">
    <source>
        <dbReference type="EMBL" id="QSB05065.1"/>
    </source>
</evidence>
<dbReference type="InterPro" id="IPR029044">
    <property type="entry name" value="Nucleotide-diphossugar_trans"/>
</dbReference>
<feature type="domain" description="Glycosyltransferase 2-like" evidence="1">
    <location>
        <begin position="211"/>
        <end position="315"/>
    </location>
</feature>
<dbReference type="InterPro" id="IPR050834">
    <property type="entry name" value="Glycosyltransf_2"/>
</dbReference>